<dbReference type="PANTHER" id="PTHR19325">
    <property type="entry name" value="COMPLEMENT COMPONENT-RELATED SUSHI DOMAIN-CONTAINING"/>
    <property type="match status" value="1"/>
</dbReference>
<evidence type="ECO:0000256" key="1">
    <source>
        <dbReference type="ARBA" id="ARBA00022659"/>
    </source>
</evidence>
<organism evidence="12 13">
    <name type="scientific">Magallana gigas</name>
    <name type="common">Pacific oyster</name>
    <name type="synonym">Crassostrea gigas</name>
    <dbReference type="NCBI Taxonomy" id="29159"/>
    <lineage>
        <taxon>Eukaryota</taxon>
        <taxon>Metazoa</taxon>
        <taxon>Spiralia</taxon>
        <taxon>Lophotrochozoa</taxon>
        <taxon>Mollusca</taxon>
        <taxon>Bivalvia</taxon>
        <taxon>Autobranchia</taxon>
        <taxon>Pteriomorphia</taxon>
        <taxon>Ostreida</taxon>
        <taxon>Ostreoidea</taxon>
        <taxon>Ostreidae</taxon>
        <taxon>Magallana</taxon>
    </lineage>
</organism>
<sequence length="765" mass="86581">MIWLQNIEFIFLVIPGCSGIFCSSQKRQTNSIGTACTELEHCVSSFDNQTGQCLGPRNQCEPGWMGPGCQYVNLAFHPGMTNDIVFDGQMNTHRRTEDGKAAIIFDGKYYVSALRFITVNRNNLGTLTVRDSQNRILYNNTFPSSSPTIFLTNPTLTNGLHMSFDSFLDIAELEVFGGKNVAIWKSTNQSTTYYEPGIIFTSDKAVDGNGDGNWNSHTCTHTQPESDNPTWNVNLGNAYYIIAIKIKNRNDNQNRINGFKLYGTAENGSVLSIYNDTSPTQNRDEIFIDSSHMLDVPIKVITIKGPNTDQRILTLCEVFVYASIKNKHGNFCPEKCQRNSICRTDNLVCPTCQDGWGGPYCHRITCQRPRVTSPLQIATVPYKLTFNYKESIMFRCKEGYNLIGEAVKQCTQNEILQQNLPTCSPITCQRPRVTSPLQIATVPYKLTFNYNESIEFRCKEGYNLIGEAVKQCTQNGILQQNLPLCSRTTCQRPTVTSPLQIDTAPNKDTFQFNESIEFRCKEGYNLIGEAVKQFITCQRPNLTSELHLTSNPFRQRFYLNESLSFFCSVGFHLQGSSIKYCTKTDDFQHDLPTCANITCKRPNLKTTRYILQGPTIKYCRHNGDFEHNLPTCIEIQSTQISLTVAFLSGGAIGIVLLSSVMIVIVIIRRRRSLQKKKGNTDYEERIHQSDLRDHEYAGIEHISNLSDDDLTKVSSVSENINPHNTVRDGHYEETSTSPNENDHEYAELKMVQMSLPRETTEKRTK</sequence>
<keyword evidence="5 7" id="KW-1015">Disulfide bond</keyword>
<keyword evidence="3" id="KW-0677">Repeat</keyword>
<evidence type="ECO:0000256" key="6">
    <source>
        <dbReference type="ARBA" id="ARBA00023180"/>
    </source>
</evidence>
<evidence type="ECO:0000256" key="7">
    <source>
        <dbReference type="PROSITE-ProRule" id="PRU00302"/>
    </source>
</evidence>
<evidence type="ECO:0000256" key="8">
    <source>
        <dbReference type="SAM" id="MobiDB-lite"/>
    </source>
</evidence>
<dbReference type="Proteomes" id="UP000005408">
    <property type="component" value="Unassembled WGS sequence"/>
</dbReference>
<feature type="domain" description="Sushi" evidence="11">
    <location>
        <begin position="535"/>
        <end position="596"/>
    </location>
</feature>
<dbReference type="SUPFAM" id="SSF57535">
    <property type="entry name" value="Complement control module/SCR domain"/>
    <property type="match status" value="4"/>
</dbReference>
<dbReference type="CDD" id="cd00033">
    <property type="entry name" value="CCP"/>
    <property type="match status" value="4"/>
</dbReference>
<evidence type="ECO:0000259" key="11">
    <source>
        <dbReference type="PROSITE" id="PS50923"/>
    </source>
</evidence>
<feature type="disulfide bond" evidence="7">
    <location>
        <begin position="567"/>
        <end position="594"/>
    </location>
</feature>
<evidence type="ECO:0000256" key="2">
    <source>
        <dbReference type="ARBA" id="ARBA00022723"/>
    </source>
</evidence>
<comment type="caution">
    <text evidence="7">Lacks conserved residue(s) required for the propagation of feature annotation.</text>
</comment>
<dbReference type="InterPro" id="IPR035976">
    <property type="entry name" value="Sushi/SCR/CCP_sf"/>
</dbReference>
<keyword evidence="6" id="KW-0325">Glycoprotein</keyword>
<dbReference type="EnsemblMetazoa" id="G631.1">
    <property type="protein sequence ID" value="G631.1:cds"/>
    <property type="gene ID" value="G631"/>
</dbReference>
<dbReference type="SUPFAM" id="SSF49785">
    <property type="entry name" value="Galactose-binding domain-like"/>
    <property type="match status" value="1"/>
</dbReference>
<dbReference type="PROSITE" id="PS50923">
    <property type="entry name" value="SUSHI"/>
    <property type="match status" value="3"/>
</dbReference>
<dbReference type="Pfam" id="PF22633">
    <property type="entry name" value="F5_F8_type_C_2"/>
    <property type="match status" value="1"/>
</dbReference>
<evidence type="ECO:0000256" key="4">
    <source>
        <dbReference type="ARBA" id="ARBA00022837"/>
    </source>
</evidence>
<protein>
    <recommendedName>
        <fullName evidence="11">Sushi domain-containing protein</fullName>
    </recommendedName>
</protein>
<keyword evidence="4" id="KW-0106">Calcium</keyword>
<dbReference type="InterPro" id="IPR008979">
    <property type="entry name" value="Galactose-bd-like_sf"/>
</dbReference>
<feature type="region of interest" description="Disordered" evidence="8">
    <location>
        <begin position="719"/>
        <end position="742"/>
    </location>
</feature>
<dbReference type="Gene3D" id="2.10.70.10">
    <property type="entry name" value="Complement Module, domain 1"/>
    <property type="match status" value="4"/>
</dbReference>
<keyword evidence="9" id="KW-0472">Membrane</keyword>
<dbReference type="SMART" id="SM00032">
    <property type="entry name" value="CCP"/>
    <property type="match status" value="3"/>
</dbReference>
<evidence type="ECO:0000256" key="3">
    <source>
        <dbReference type="ARBA" id="ARBA00022737"/>
    </source>
</evidence>
<reference evidence="12" key="1">
    <citation type="submission" date="2022-08" db="UniProtKB">
        <authorList>
            <consortium name="EnsemblMetazoa"/>
        </authorList>
    </citation>
    <scope>IDENTIFICATION</scope>
    <source>
        <strain evidence="12">05x7-T-G4-1.051#20</strain>
    </source>
</reference>
<proteinExistence type="predicted"/>
<keyword evidence="1 7" id="KW-0768">Sushi</keyword>
<feature type="transmembrane region" description="Helical" evidence="9">
    <location>
        <begin position="640"/>
        <end position="667"/>
    </location>
</feature>
<feature type="domain" description="Sushi" evidence="11">
    <location>
        <begin position="426"/>
        <end position="487"/>
    </location>
</feature>
<dbReference type="InterPro" id="IPR050350">
    <property type="entry name" value="Compl-Cell_Adhes-Reg"/>
</dbReference>
<dbReference type="GO" id="GO:0046872">
    <property type="term" value="F:metal ion binding"/>
    <property type="evidence" value="ECO:0007669"/>
    <property type="project" value="UniProtKB-KW"/>
</dbReference>
<feature type="disulfide bond" evidence="7">
    <location>
        <begin position="458"/>
        <end position="485"/>
    </location>
</feature>
<evidence type="ECO:0000256" key="10">
    <source>
        <dbReference type="SAM" id="SignalP"/>
    </source>
</evidence>
<name>A0A8W8NLP0_MAGGI</name>
<evidence type="ECO:0000256" key="5">
    <source>
        <dbReference type="ARBA" id="ARBA00023157"/>
    </source>
</evidence>
<keyword evidence="13" id="KW-1185">Reference proteome</keyword>
<evidence type="ECO:0000313" key="12">
    <source>
        <dbReference type="EnsemblMetazoa" id="G631.1:cds"/>
    </source>
</evidence>
<dbReference type="InterPro" id="IPR000436">
    <property type="entry name" value="Sushi_SCR_CCP_dom"/>
</dbReference>
<keyword evidence="9" id="KW-1133">Transmembrane helix</keyword>
<accession>A0A8W8NLP0</accession>
<keyword evidence="10" id="KW-0732">Signal</keyword>
<evidence type="ECO:0000256" key="9">
    <source>
        <dbReference type="SAM" id="Phobius"/>
    </source>
</evidence>
<dbReference type="PANTHER" id="PTHR19325:SF575">
    <property type="entry name" value="LOCOMOTION-RELATED PROTEIN HIKARU GENKI"/>
    <property type="match status" value="1"/>
</dbReference>
<keyword evidence="2" id="KW-0479">Metal-binding</keyword>
<feature type="disulfide bond" evidence="7">
    <location>
        <begin position="396"/>
        <end position="423"/>
    </location>
</feature>
<feature type="domain" description="Sushi" evidence="11">
    <location>
        <begin position="364"/>
        <end position="425"/>
    </location>
</feature>
<dbReference type="Pfam" id="PF00084">
    <property type="entry name" value="Sushi"/>
    <property type="match status" value="3"/>
</dbReference>
<feature type="chain" id="PRO_5036484438" description="Sushi domain-containing protein" evidence="10">
    <location>
        <begin position="20"/>
        <end position="765"/>
    </location>
</feature>
<feature type="signal peptide" evidence="10">
    <location>
        <begin position="1"/>
        <end position="19"/>
    </location>
</feature>
<dbReference type="Gene3D" id="2.60.120.260">
    <property type="entry name" value="Galactose-binding domain-like"/>
    <property type="match status" value="1"/>
</dbReference>
<evidence type="ECO:0000313" key="13">
    <source>
        <dbReference type="Proteomes" id="UP000005408"/>
    </source>
</evidence>
<dbReference type="AlphaFoldDB" id="A0A8W8NLP0"/>
<dbReference type="SMART" id="SM00607">
    <property type="entry name" value="FTP"/>
    <property type="match status" value="1"/>
</dbReference>
<keyword evidence="9" id="KW-0812">Transmembrane</keyword>
<dbReference type="InterPro" id="IPR006585">
    <property type="entry name" value="FTP1"/>
</dbReference>